<comment type="pathway">
    <text evidence="1">Cell wall biogenesis; cell wall polysaccharide biosynthesis.</text>
</comment>
<dbReference type="PANTHER" id="PTHR43179">
    <property type="entry name" value="RHAMNOSYLTRANSFERASE WBBL"/>
    <property type="match status" value="1"/>
</dbReference>
<feature type="domain" description="Glycosyltransferase 2-like" evidence="5">
    <location>
        <begin position="6"/>
        <end position="144"/>
    </location>
</feature>
<comment type="similarity">
    <text evidence="2">Belongs to the glycosyltransferase 2 family.</text>
</comment>
<dbReference type="EMBL" id="CADCVR010000027">
    <property type="protein sequence ID" value="CAA9482601.1"/>
    <property type="molecule type" value="Genomic_DNA"/>
</dbReference>
<dbReference type="InterPro" id="IPR001173">
    <property type="entry name" value="Glyco_trans_2-like"/>
</dbReference>
<dbReference type="PANTHER" id="PTHR43179:SF12">
    <property type="entry name" value="GALACTOFURANOSYLTRANSFERASE GLFT2"/>
    <property type="match status" value="1"/>
</dbReference>
<organism evidence="6">
    <name type="scientific">uncultured Solirubrobacteraceae bacterium</name>
    <dbReference type="NCBI Taxonomy" id="1162706"/>
    <lineage>
        <taxon>Bacteria</taxon>
        <taxon>Bacillati</taxon>
        <taxon>Actinomycetota</taxon>
        <taxon>Thermoleophilia</taxon>
        <taxon>Solirubrobacterales</taxon>
        <taxon>Solirubrobacteraceae</taxon>
        <taxon>environmental samples</taxon>
    </lineage>
</organism>
<proteinExistence type="inferred from homology"/>
<evidence type="ECO:0000256" key="4">
    <source>
        <dbReference type="ARBA" id="ARBA00022679"/>
    </source>
</evidence>
<evidence type="ECO:0000256" key="2">
    <source>
        <dbReference type="ARBA" id="ARBA00006739"/>
    </source>
</evidence>
<evidence type="ECO:0000259" key="5">
    <source>
        <dbReference type="Pfam" id="PF00535"/>
    </source>
</evidence>
<evidence type="ECO:0000313" key="6">
    <source>
        <dbReference type="EMBL" id="CAA9482601.1"/>
    </source>
</evidence>
<dbReference type="AlphaFoldDB" id="A0A6J4RUP4"/>
<dbReference type="GO" id="GO:0016757">
    <property type="term" value="F:glycosyltransferase activity"/>
    <property type="evidence" value="ECO:0007669"/>
    <property type="project" value="UniProtKB-KW"/>
</dbReference>
<dbReference type="Gene3D" id="3.90.550.10">
    <property type="entry name" value="Spore Coat Polysaccharide Biosynthesis Protein SpsA, Chain A"/>
    <property type="match status" value="1"/>
</dbReference>
<dbReference type="SUPFAM" id="SSF53448">
    <property type="entry name" value="Nucleotide-diphospho-sugar transferases"/>
    <property type="match status" value="1"/>
</dbReference>
<dbReference type="Pfam" id="PF00535">
    <property type="entry name" value="Glycos_transf_2"/>
    <property type="match status" value="1"/>
</dbReference>
<dbReference type="InterPro" id="IPR029044">
    <property type="entry name" value="Nucleotide-diphossugar_trans"/>
</dbReference>
<gene>
    <name evidence="6" type="ORF">AVDCRST_MAG53-846</name>
</gene>
<keyword evidence="4" id="KW-0808">Transferase</keyword>
<accession>A0A6J4RUP4</accession>
<name>A0A6J4RUP4_9ACTN</name>
<sequence length="317" mass="34473">MSRTTVLVLSVDEADRLAHCLPAALAQPGARVVVIDNACGDATAALCERLGVEVVRLRERRSYAAAVNAGLAATTGDVLLLNADCVLAPGFLEAATLALARPGVGSVAPKLVRSTGMLPGDRLAVLDTAGMRIDRRRKNGLVGHGEPQGRYPRRAPAFGGDGACVLYRRAALDACAVGVEVLDEDMGLWASDADLAWRAQLLGFRCVYEPDARGWHMRFYSPTTRAALAPEHRRRQFANRLLMLVKNETPAGFARDAPWIIGYELLALGHVLLRERHLLRGYADAARLLPGAIRRRRTVQARRVRGRRPPFGLTPPR</sequence>
<keyword evidence="3" id="KW-0328">Glycosyltransferase</keyword>
<protein>
    <recommendedName>
        <fullName evidence="5">Glycosyltransferase 2-like domain-containing protein</fullName>
    </recommendedName>
</protein>
<evidence type="ECO:0000256" key="3">
    <source>
        <dbReference type="ARBA" id="ARBA00022676"/>
    </source>
</evidence>
<reference evidence="6" key="1">
    <citation type="submission" date="2020-02" db="EMBL/GenBank/DDBJ databases">
        <authorList>
            <person name="Meier V. D."/>
        </authorList>
    </citation>
    <scope>NUCLEOTIDE SEQUENCE</scope>
    <source>
        <strain evidence="6">AVDCRST_MAG53</strain>
    </source>
</reference>
<evidence type="ECO:0000256" key="1">
    <source>
        <dbReference type="ARBA" id="ARBA00004776"/>
    </source>
</evidence>